<dbReference type="FunFam" id="3.30.160.60:FF:000557">
    <property type="entry name" value="zinc finger and SCAN domain-containing protein 29"/>
    <property type="match status" value="1"/>
</dbReference>
<dbReference type="PROSITE" id="PS50157">
    <property type="entry name" value="ZINC_FINGER_C2H2_2"/>
    <property type="match status" value="7"/>
</dbReference>
<dbReference type="EMBL" id="OX597841">
    <property type="protein sequence ID" value="CAI9742805.1"/>
    <property type="molecule type" value="Genomic_DNA"/>
</dbReference>
<feature type="domain" description="C2H2-type" evidence="11">
    <location>
        <begin position="135"/>
        <end position="162"/>
    </location>
</feature>
<keyword evidence="3" id="KW-0677">Repeat</keyword>
<evidence type="ECO:0000256" key="10">
    <source>
        <dbReference type="PROSITE-ProRule" id="PRU00042"/>
    </source>
</evidence>
<feature type="domain" description="C2H2-type" evidence="11">
    <location>
        <begin position="79"/>
        <end position="106"/>
    </location>
</feature>
<keyword evidence="9" id="KW-0539">Nucleus</keyword>
<comment type="subcellular location">
    <subcellularLocation>
        <location evidence="1">Nucleus</location>
    </subcellularLocation>
</comment>
<dbReference type="FunFam" id="3.30.160.60:FF:001732">
    <property type="entry name" value="Zgc:162936"/>
    <property type="match status" value="1"/>
</dbReference>
<dbReference type="FunFam" id="3.30.160.60:FF:000030">
    <property type="entry name" value="Zinc finger protein 628"/>
    <property type="match status" value="1"/>
</dbReference>
<feature type="domain" description="C2H2-type" evidence="11">
    <location>
        <begin position="107"/>
        <end position="134"/>
    </location>
</feature>
<dbReference type="FunFam" id="3.30.160.60:FF:000100">
    <property type="entry name" value="Zinc finger 45-like"/>
    <property type="match status" value="1"/>
</dbReference>
<feature type="domain" description="C2H2-type" evidence="11">
    <location>
        <begin position="23"/>
        <end position="50"/>
    </location>
</feature>
<dbReference type="SMART" id="SM00355">
    <property type="entry name" value="ZnF_C2H2"/>
    <property type="match status" value="7"/>
</dbReference>
<dbReference type="AlphaFoldDB" id="A0AA36FKX0"/>
<feature type="domain" description="C2H2-type" evidence="11">
    <location>
        <begin position="51"/>
        <end position="78"/>
    </location>
</feature>
<dbReference type="FunFam" id="3.30.160.60:FF:000446">
    <property type="entry name" value="Zinc finger protein"/>
    <property type="match status" value="1"/>
</dbReference>
<accession>A0AA36FKX0</accession>
<sequence length="499" mass="57844">MEKSEKLKELIFPEEKGRQKLSHDCDVCKKSFSQKAYLNKQKRIHTGEKPFHCDICGKSFFQKGSLTAHKRLHKGEKPYHCNVCGTSFSDQSILTTHIRVHTGEKPYHCNICGKSFSKSITLTKHKCIHTGQKPFDCDICGKSFSRNYNLTVHKRIHTGEKPCHCDVCGKSFCQSDSLVTHKREKPDRCGVCGKSFSSASLFTIHKRIHTEKNPFHCDVYGYPRHIYSDNVYFYVLFRRHSILRCYDLYGQMKWQWELPFPVHPHIAVFQGTLYVPDTQLNRVLLYKYQDRSSGCCLTTKNPYIRNLNLRLKEKENDQKLVIGEICNLSNGQLVVSDINHDCLLYISEEGDIVSRLSLPSTATDILYNWDGDERTLYVIDFDEIHLTVSIMKQIDIPETLLMRGGEVIDYVEGICNITGTVNDVILISNNKFINFHSSDGQYLHSVRHYMKYISIHSNITVDEKRYHLYGVFDKKKEGDFESVYLDIRMKEVIGVKYKI</sequence>
<name>A0AA36FKX0_OCTVU</name>
<evidence type="ECO:0000313" key="13">
    <source>
        <dbReference type="Proteomes" id="UP001162480"/>
    </source>
</evidence>
<evidence type="ECO:0000256" key="8">
    <source>
        <dbReference type="ARBA" id="ARBA00023163"/>
    </source>
</evidence>
<proteinExistence type="predicted"/>
<dbReference type="Pfam" id="PF00096">
    <property type="entry name" value="zf-C2H2"/>
    <property type="match status" value="5"/>
</dbReference>
<keyword evidence="8" id="KW-0804">Transcription</keyword>
<dbReference type="SUPFAM" id="SSF63829">
    <property type="entry name" value="Calcium-dependent phosphotriesterase"/>
    <property type="match status" value="1"/>
</dbReference>
<dbReference type="SUPFAM" id="SSF57667">
    <property type="entry name" value="beta-beta-alpha zinc fingers"/>
    <property type="match status" value="4"/>
</dbReference>
<dbReference type="GO" id="GO:0045893">
    <property type="term" value="P:positive regulation of DNA-templated transcription"/>
    <property type="evidence" value="ECO:0007669"/>
    <property type="project" value="UniProtKB-ARBA"/>
</dbReference>
<reference evidence="12" key="1">
    <citation type="submission" date="2023-08" db="EMBL/GenBank/DDBJ databases">
        <authorList>
            <person name="Alioto T."/>
            <person name="Alioto T."/>
            <person name="Gomez Garrido J."/>
        </authorList>
    </citation>
    <scope>NUCLEOTIDE SEQUENCE</scope>
</reference>
<dbReference type="GO" id="GO:0000981">
    <property type="term" value="F:DNA-binding transcription factor activity, RNA polymerase II-specific"/>
    <property type="evidence" value="ECO:0007669"/>
    <property type="project" value="TreeGrafter"/>
</dbReference>
<evidence type="ECO:0000259" key="11">
    <source>
        <dbReference type="PROSITE" id="PS50157"/>
    </source>
</evidence>
<dbReference type="Gene3D" id="3.30.160.60">
    <property type="entry name" value="Classic Zinc Finger"/>
    <property type="match status" value="7"/>
</dbReference>
<keyword evidence="7" id="KW-0238">DNA-binding</keyword>
<evidence type="ECO:0000256" key="6">
    <source>
        <dbReference type="ARBA" id="ARBA00023015"/>
    </source>
</evidence>
<evidence type="ECO:0000256" key="4">
    <source>
        <dbReference type="ARBA" id="ARBA00022771"/>
    </source>
</evidence>
<dbReference type="PANTHER" id="PTHR23226">
    <property type="entry name" value="ZINC FINGER AND SCAN DOMAIN-CONTAINING"/>
    <property type="match status" value="1"/>
</dbReference>
<keyword evidence="13" id="KW-1185">Reference proteome</keyword>
<dbReference type="InterPro" id="IPR036236">
    <property type="entry name" value="Znf_C2H2_sf"/>
</dbReference>
<keyword evidence="6" id="KW-0805">Transcription regulation</keyword>
<dbReference type="GO" id="GO:0008270">
    <property type="term" value="F:zinc ion binding"/>
    <property type="evidence" value="ECO:0007669"/>
    <property type="project" value="UniProtKB-KW"/>
</dbReference>
<dbReference type="PROSITE" id="PS00028">
    <property type="entry name" value="ZINC_FINGER_C2H2_1"/>
    <property type="match status" value="5"/>
</dbReference>
<feature type="domain" description="C2H2-type" evidence="11">
    <location>
        <begin position="163"/>
        <end position="183"/>
    </location>
</feature>
<evidence type="ECO:0000313" key="12">
    <source>
        <dbReference type="EMBL" id="CAI9742805.1"/>
    </source>
</evidence>
<keyword evidence="5" id="KW-0862">Zinc</keyword>
<keyword evidence="2" id="KW-0479">Metal-binding</keyword>
<keyword evidence="4 10" id="KW-0863">Zinc-finger</keyword>
<evidence type="ECO:0000256" key="3">
    <source>
        <dbReference type="ARBA" id="ARBA00022737"/>
    </source>
</evidence>
<dbReference type="Proteomes" id="UP001162480">
    <property type="component" value="Chromosome 28"/>
</dbReference>
<evidence type="ECO:0000256" key="7">
    <source>
        <dbReference type="ARBA" id="ARBA00023125"/>
    </source>
</evidence>
<dbReference type="GO" id="GO:0005634">
    <property type="term" value="C:nucleus"/>
    <property type="evidence" value="ECO:0007669"/>
    <property type="project" value="UniProtKB-SubCell"/>
</dbReference>
<feature type="domain" description="C2H2-type" evidence="11">
    <location>
        <begin position="187"/>
        <end position="214"/>
    </location>
</feature>
<organism evidence="12 13">
    <name type="scientific">Octopus vulgaris</name>
    <name type="common">Common octopus</name>
    <dbReference type="NCBI Taxonomy" id="6645"/>
    <lineage>
        <taxon>Eukaryota</taxon>
        <taxon>Metazoa</taxon>
        <taxon>Spiralia</taxon>
        <taxon>Lophotrochozoa</taxon>
        <taxon>Mollusca</taxon>
        <taxon>Cephalopoda</taxon>
        <taxon>Coleoidea</taxon>
        <taxon>Octopodiformes</taxon>
        <taxon>Octopoda</taxon>
        <taxon>Incirrata</taxon>
        <taxon>Octopodidae</taxon>
        <taxon>Octopus</taxon>
    </lineage>
</organism>
<evidence type="ECO:0000256" key="2">
    <source>
        <dbReference type="ARBA" id="ARBA00022723"/>
    </source>
</evidence>
<dbReference type="PANTHER" id="PTHR23226:SF371">
    <property type="entry name" value="ZINC FINGER PROTEIN 112-LIKE PROTEIN"/>
    <property type="match status" value="1"/>
</dbReference>
<dbReference type="FunFam" id="3.30.160.60:FF:000290">
    <property type="entry name" value="Zinc finger protein 697 isoform X1"/>
    <property type="match status" value="1"/>
</dbReference>
<protein>
    <submittedName>
        <fullName evidence="12">XP_036371108.1uncharacterized protein LOC118768537</fullName>
    </submittedName>
</protein>
<dbReference type="InterPro" id="IPR013087">
    <property type="entry name" value="Znf_C2H2_type"/>
</dbReference>
<dbReference type="FunFam" id="3.30.160.60:FF:002343">
    <property type="entry name" value="Zinc finger protein 33A"/>
    <property type="match status" value="1"/>
</dbReference>
<evidence type="ECO:0000256" key="1">
    <source>
        <dbReference type="ARBA" id="ARBA00004123"/>
    </source>
</evidence>
<dbReference type="Pfam" id="PF13912">
    <property type="entry name" value="zf-C2H2_6"/>
    <property type="match status" value="1"/>
</dbReference>
<dbReference type="GO" id="GO:0000978">
    <property type="term" value="F:RNA polymerase II cis-regulatory region sequence-specific DNA binding"/>
    <property type="evidence" value="ECO:0007669"/>
    <property type="project" value="TreeGrafter"/>
</dbReference>
<evidence type="ECO:0000256" key="9">
    <source>
        <dbReference type="ARBA" id="ARBA00023242"/>
    </source>
</evidence>
<evidence type="ECO:0000256" key="5">
    <source>
        <dbReference type="ARBA" id="ARBA00022833"/>
    </source>
</evidence>
<gene>
    <name evidence="12" type="ORF">OCTVUL_1B007095</name>
</gene>
<dbReference type="GO" id="GO:0005694">
    <property type="term" value="C:chromosome"/>
    <property type="evidence" value="ECO:0007669"/>
    <property type="project" value="UniProtKB-ARBA"/>
</dbReference>